<reference evidence="1" key="1">
    <citation type="submission" date="2023-03" db="EMBL/GenBank/DDBJ databases">
        <title>Massive genome expansion in bonnet fungi (Mycena s.s.) driven by repeated elements and novel gene families across ecological guilds.</title>
        <authorList>
            <consortium name="Lawrence Berkeley National Laboratory"/>
            <person name="Harder C.B."/>
            <person name="Miyauchi S."/>
            <person name="Viragh M."/>
            <person name="Kuo A."/>
            <person name="Thoen E."/>
            <person name="Andreopoulos B."/>
            <person name="Lu D."/>
            <person name="Skrede I."/>
            <person name="Drula E."/>
            <person name="Henrissat B."/>
            <person name="Morin E."/>
            <person name="Kohler A."/>
            <person name="Barry K."/>
            <person name="LaButti K."/>
            <person name="Morin E."/>
            <person name="Salamov A."/>
            <person name="Lipzen A."/>
            <person name="Mereny Z."/>
            <person name="Hegedus B."/>
            <person name="Baldrian P."/>
            <person name="Stursova M."/>
            <person name="Weitz H."/>
            <person name="Taylor A."/>
            <person name="Grigoriev I.V."/>
            <person name="Nagy L.G."/>
            <person name="Martin F."/>
            <person name="Kauserud H."/>
        </authorList>
    </citation>
    <scope>NUCLEOTIDE SEQUENCE</scope>
    <source>
        <strain evidence="1">9284</strain>
    </source>
</reference>
<dbReference type="AlphaFoldDB" id="A0AAD7BLS7"/>
<organism evidence="1 2">
    <name type="scientific">Roridomyces roridus</name>
    <dbReference type="NCBI Taxonomy" id="1738132"/>
    <lineage>
        <taxon>Eukaryota</taxon>
        <taxon>Fungi</taxon>
        <taxon>Dikarya</taxon>
        <taxon>Basidiomycota</taxon>
        <taxon>Agaricomycotina</taxon>
        <taxon>Agaricomycetes</taxon>
        <taxon>Agaricomycetidae</taxon>
        <taxon>Agaricales</taxon>
        <taxon>Marasmiineae</taxon>
        <taxon>Mycenaceae</taxon>
        <taxon>Roridomyces</taxon>
    </lineage>
</organism>
<gene>
    <name evidence="1" type="ORF">FB45DRAFT_1086256</name>
</gene>
<proteinExistence type="predicted"/>
<accession>A0AAD7BLS7</accession>
<evidence type="ECO:0000313" key="2">
    <source>
        <dbReference type="Proteomes" id="UP001221142"/>
    </source>
</evidence>
<sequence>MALPSVRSRDPRLPLDLERTVFEISALSHPRKIPNLMLVSHRVKSWVEPMMYRVVVLGSYLPTAHDLPMLTYDIFSRLLVTRPPDFFTKAVTLVVDLFDFRGTSMAAWESLECLQRIVINTATLFPVPSPTNFSHQAFRAVTHLEIFDEAAEQTIAGIAHIPHLTHFAFNDADLSAYLSSSVFPACSRLKCIVLLHEADMYRVETLLDVTDAFVRARQTGRVTDISAFISNEDMSWLLKVD</sequence>
<protein>
    <submittedName>
        <fullName evidence="1">Uncharacterized protein</fullName>
    </submittedName>
</protein>
<dbReference type="Proteomes" id="UP001221142">
    <property type="component" value="Unassembled WGS sequence"/>
</dbReference>
<dbReference type="EMBL" id="JARKIF010000013">
    <property type="protein sequence ID" value="KAJ7624499.1"/>
    <property type="molecule type" value="Genomic_DNA"/>
</dbReference>
<keyword evidence="2" id="KW-1185">Reference proteome</keyword>
<evidence type="ECO:0000313" key="1">
    <source>
        <dbReference type="EMBL" id="KAJ7624499.1"/>
    </source>
</evidence>
<comment type="caution">
    <text evidence="1">The sequence shown here is derived from an EMBL/GenBank/DDBJ whole genome shotgun (WGS) entry which is preliminary data.</text>
</comment>
<name>A0AAD7BLS7_9AGAR</name>